<dbReference type="PANTHER" id="PTHR30504">
    <property type="entry name" value="GLUCANS BIOSYNTHESIS PROTEIN"/>
    <property type="match status" value="1"/>
</dbReference>
<reference evidence="3" key="2">
    <citation type="journal article" date="2014" name="ISME J.">
        <title>Microbial stratification in low pH oxic and suboxic macroscopic growths along an acid mine drainage.</title>
        <authorList>
            <person name="Mendez-Garcia C."/>
            <person name="Mesa V."/>
            <person name="Sprenger R.R."/>
            <person name="Richter M."/>
            <person name="Diez M.S."/>
            <person name="Solano J."/>
            <person name="Bargiela R."/>
            <person name="Golyshina O.V."/>
            <person name="Manteca A."/>
            <person name="Ramos J.L."/>
            <person name="Gallego J.R."/>
            <person name="Llorente I."/>
            <person name="Martins Dos Santos V.A."/>
            <person name="Jensen O.N."/>
            <person name="Pelaez A.I."/>
            <person name="Sanchez J."/>
            <person name="Ferrer M."/>
        </authorList>
    </citation>
    <scope>NUCLEOTIDE SEQUENCE</scope>
</reference>
<dbReference type="SUPFAM" id="SSF74650">
    <property type="entry name" value="Galactose mutarotase-like"/>
    <property type="match status" value="1"/>
</dbReference>
<dbReference type="EMBL" id="AUZZ01005246">
    <property type="protein sequence ID" value="EQD50341.1"/>
    <property type="molecule type" value="Genomic_DNA"/>
</dbReference>
<dbReference type="InterPro" id="IPR007444">
    <property type="entry name" value="Glucan_biosyn_MdoG_C"/>
</dbReference>
<feature type="non-terminal residue" evidence="3">
    <location>
        <position position="138"/>
    </location>
</feature>
<dbReference type="GO" id="GO:0030288">
    <property type="term" value="C:outer membrane-bounded periplasmic space"/>
    <property type="evidence" value="ECO:0007669"/>
    <property type="project" value="TreeGrafter"/>
</dbReference>
<dbReference type="InterPro" id="IPR014438">
    <property type="entry name" value="Glucan_biosyn_MdoG/MdoD"/>
</dbReference>
<evidence type="ECO:0000259" key="2">
    <source>
        <dbReference type="Pfam" id="PF04349"/>
    </source>
</evidence>
<dbReference type="PANTHER" id="PTHR30504:SF2">
    <property type="entry name" value="GLUCANS BIOSYNTHESIS PROTEIN G"/>
    <property type="match status" value="1"/>
</dbReference>
<dbReference type="Pfam" id="PF04349">
    <property type="entry name" value="MdoG"/>
    <property type="match status" value="1"/>
</dbReference>
<comment type="subcellular location">
    <subcellularLocation>
        <location evidence="1">Periplasm</location>
    </subcellularLocation>
</comment>
<accession>T0ZPT5</accession>
<dbReference type="InterPro" id="IPR011013">
    <property type="entry name" value="Gal_mutarotase_sf_dom"/>
</dbReference>
<name>T0ZPT5_9ZZZZ</name>
<protein>
    <submittedName>
        <fullName evidence="3">Glucans biosynthesis protein G</fullName>
    </submittedName>
</protein>
<feature type="domain" description="Glucan biosynthesis periplasmic MdoG C-terminal" evidence="2">
    <location>
        <begin position="2"/>
        <end position="137"/>
    </location>
</feature>
<evidence type="ECO:0000256" key="1">
    <source>
        <dbReference type="ARBA" id="ARBA00004418"/>
    </source>
</evidence>
<dbReference type="Gene3D" id="2.70.98.10">
    <property type="match status" value="1"/>
</dbReference>
<dbReference type="AlphaFoldDB" id="T0ZPT5"/>
<comment type="caution">
    <text evidence="3">The sequence shown here is derived from an EMBL/GenBank/DDBJ whole genome shotgun (WGS) entry which is preliminary data.</text>
</comment>
<gene>
    <name evidence="3" type="ORF">B2A_07337</name>
</gene>
<evidence type="ECO:0000313" key="3">
    <source>
        <dbReference type="EMBL" id="EQD50341.1"/>
    </source>
</evidence>
<dbReference type="InterPro" id="IPR014718">
    <property type="entry name" value="GH-type_carb-bd"/>
</dbReference>
<dbReference type="GO" id="GO:0003824">
    <property type="term" value="F:catalytic activity"/>
    <property type="evidence" value="ECO:0007669"/>
    <property type="project" value="InterPro"/>
</dbReference>
<organism evidence="3">
    <name type="scientific">mine drainage metagenome</name>
    <dbReference type="NCBI Taxonomy" id="410659"/>
    <lineage>
        <taxon>unclassified sequences</taxon>
        <taxon>metagenomes</taxon>
        <taxon>ecological metagenomes</taxon>
    </lineage>
</organism>
<dbReference type="GO" id="GO:0030246">
    <property type="term" value="F:carbohydrate binding"/>
    <property type="evidence" value="ECO:0007669"/>
    <property type="project" value="InterPro"/>
</dbReference>
<dbReference type="GO" id="GO:0051274">
    <property type="term" value="P:beta-glucan biosynthetic process"/>
    <property type="evidence" value="ECO:0007669"/>
    <property type="project" value="TreeGrafter"/>
</dbReference>
<reference evidence="3" key="1">
    <citation type="submission" date="2013-08" db="EMBL/GenBank/DDBJ databases">
        <authorList>
            <person name="Mendez C."/>
            <person name="Richter M."/>
            <person name="Ferrer M."/>
            <person name="Sanchez J."/>
        </authorList>
    </citation>
    <scope>NUCLEOTIDE SEQUENCE</scope>
</reference>
<proteinExistence type="predicted"/>
<sequence>MRPRQNAHHMVIDALLNGPSVAGAYRFTIRPGQATQIKMRVRLFFRHAPRVLGIAPLTSMFFYGAGTPRPVGEWRPAVHDSDGLELANGNGEWIWRPLINPPRFQVTSFQLDNPRGFGLMQRDQRFSGYEDLGARYDT</sequence>